<dbReference type="InterPro" id="IPR051200">
    <property type="entry name" value="Host-pathogen_enzymatic-act"/>
</dbReference>
<evidence type="ECO:0000313" key="2">
    <source>
        <dbReference type="EMBL" id="AIM27094.1"/>
    </source>
</evidence>
<feature type="transmembrane region" description="Helical" evidence="1">
    <location>
        <begin position="346"/>
        <end position="368"/>
    </location>
</feature>
<gene>
    <name evidence="2" type="ORF">HA72_0936</name>
</gene>
<evidence type="ECO:0000256" key="1">
    <source>
        <dbReference type="SAM" id="Phobius"/>
    </source>
</evidence>
<dbReference type="InterPro" id="IPR015943">
    <property type="entry name" value="WD40/YVTN_repeat-like_dom_sf"/>
</dbReference>
<dbReference type="PANTHER" id="PTHR47197:SF3">
    <property type="entry name" value="DIHYDRO-HEME D1 DEHYDROGENASE"/>
    <property type="match status" value="1"/>
</dbReference>
<name>A0A088E3W3_9CREN</name>
<dbReference type="PROSITE" id="PS51257">
    <property type="entry name" value="PROKAR_LIPOPROTEIN"/>
    <property type="match status" value="1"/>
</dbReference>
<keyword evidence="1" id="KW-0812">Transmembrane</keyword>
<protein>
    <submittedName>
        <fullName evidence="2">Uncharacterized protein</fullName>
    </submittedName>
</protein>
<dbReference type="AlphaFoldDB" id="A0A088E3W3"/>
<keyword evidence="1" id="KW-1133">Transmembrane helix</keyword>
<dbReference type="SUPFAM" id="SSF75011">
    <property type="entry name" value="3-carboxy-cis,cis-mucoante lactonizing enzyme"/>
    <property type="match status" value="1"/>
</dbReference>
<dbReference type="Proteomes" id="UP000029084">
    <property type="component" value="Chromosome"/>
</dbReference>
<dbReference type="PANTHER" id="PTHR47197">
    <property type="entry name" value="PROTEIN NIRF"/>
    <property type="match status" value="1"/>
</dbReference>
<accession>A0A088E3W3</accession>
<dbReference type="InterPro" id="IPR011042">
    <property type="entry name" value="6-blade_b-propeller_TolB-like"/>
</dbReference>
<organism evidence="2 3">
    <name type="scientific">Metallosphaera sedula</name>
    <dbReference type="NCBI Taxonomy" id="43687"/>
    <lineage>
        <taxon>Archaea</taxon>
        <taxon>Thermoproteota</taxon>
        <taxon>Thermoprotei</taxon>
        <taxon>Sulfolobales</taxon>
        <taxon>Sulfolobaceae</taxon>
        <taxon>Metallosphaera</taxon>
    </lineage>
</organism>
<keyword evidence="1" id="KW-0472">Membrane</keyword>
<reference evidence="2 3" key="1">
    <citation type="journal article" date="2014" name="J. Bacteriol.">
        <title>Role of an Archaeal PitA Transporter in the Copper and Arsenic Resistance of Metallosphaera sedula, an Extreme Thermoacidophile.</title>
        <authorList>
            <person name="McCarthy S."/>
            <person name="Ai C."/>
            <person name="Wheaton G."/>
            <person name="Tevatia R."/>
            <person name="Eckrich V."/>
            <person name="Kelly R."/>
            <person name="Blum P."/>
        </authorList>
    </citation>
    <scope>NUCLEOTIDE SEQUENCE [LARGE SCALE GENOMIC DNA]</scope>
    <source>
        <strain evidence="2 3">CuR1</strain>
    </source>
</reference>
<dbReference type="EMBL" id="CP008822">
    <property type="protein sequence ID" value="AIM27094.1"/>
    <property type="molecule type" value="Genomic_DNA"/>
</dbReference>
<evidence type="ECO:0000313" key="3">
    <source>
        <dbReference type="Proteomes" id="UP000029084"/>
    </source>
</evidence>
<sequence precursor="true">MRVGSSLLVLFFLACSLTCSSCVGVLKYTVNLATSTIENGGPYNTFSQISPTRMVADNEGRIFVAAVNTVFVLSPNGSVIKNINVSGAEYIAFDNRTNIVYVTSGTLPIHTITEISDANLSVIRQLTVSAYPLALATDPTTGKVFIAIGNEVYALNSTKLVPLFNFLGVPTDMVVSPSGNILVSTYNFTENKGYIFMNFQGRTYSLELNTFPNSLLLEENEILVGTDGYILEINLALNIVGNISLYGGKIEGMAYDSNNDLVYAAVDSLYGQDYVLVLNNLSPIGEINVGITPVDVVFDPVSNYVFVSNFFDGTVAIISQGCPTQVNSSVSLPIIRSPTVSPQMPVISSFLPFYVTFVLLALFSALILRKYISKNRGE</sequence>
<dbReference type="Gene3D" id="2.130.10.10">
    <property type="entry name" value="YVTN repeat-like/Quinoprotein amine dehydrogenase"/>
    <property type="match status" value="1"/>
</dbReference>
<proteinExistence type="predicted"/>
<dbReference type="Gene3D" id="2.120.10.30">
    <property type="entry name" value="TolB, C-terminal domain"/>
    <property type="match status" value="1"/>
</dbReference>